<dbReference type="Pfam" id="PF00023">
    <property type="entry name" value="Ank"/>
    <property type="match status" value="1"/>
</dbReference>
<gene>
    <name evidence="2" type="ORF">HU200_040414</name>
</gene>
<evidence type="ECO:0000313" key="2">
    <source>
        <dbReference type="EMBL" id="KAF8691288.1"/>
    </source>
</evidence>
<organism evidence="2 3">
    <name type="scientific">Digitaria exilis</name>
    <dbReference type="NCBI Taxonomy" id="1010633"/>
    <lineage>
        <taxon>Eukaryota</taxon>
        <taxon>Viridiplantae</taxon>
        <taxon>Streptophyta</taxon>
        <taxon>Embryophyta</taxon>
        <taxon>Tracheophyta</taxon>
        <taxon>Spermatophyta</taxon>
        <taxon>Magnoliopsida</taxon>
        <taxon>Liliopsida</taxon>
        <taxon>Poales</taxon>
        <taxon>Poaceae</taxon>
        <taxon>PACMAD clade</taxon>
        <taxon>Panicoideae</taxon>
        <taxon>Panicodae</taxon>
        <taxon>Paniceae</taxon>
        <taxon>Anthephorinae</taxon>
        <taxon>Digitaria</taxon>
    </lineage>
</organism>
<keyword evidence="1" id="KW-0040">ANK repeat</keyword>
<keyword evidence="3" id="KW-1185">Reference proteome</keyword>
<dbReference type="AlphaFoldDB" id="A0A835BK53"/>
<sequence>MTFLSFLYLCLKDVIRILGIGDGELAAVFYDFRVLHHAALEGHLEVFKYLVEEHGADVDMAGPDEGSCKVTEFLLSKGVPVDIDFNGRGTPLYSATSCDKDNTLKILLDHHANPNTVFIDIAIPLTIALVHRSSKCMKLLIEAGADVNGKGSFTSPLITAIEQGGFTNFVRLLLKAGADPNIRDNLEEKKSMVKSVADKSFRKKDYKFASAMYGTALNCGEDATLYSNRSLCKLKMGDGAGALLDANRCRMMRPNWAKACYRQGAAHMLLKQACDALQDAKKLDPQSEEIEMQLR</sequence>
<dbReference type="PRINTS" id="PR01415">
    <property type="entry name" value="ANKYRIN"/>
</dbReference>
<proteinExistence type="predicted"/>
<name>A0A835BK53_9POAL</name>
<dbReference type="SMART" id="SM00248">
    <property type="entry name" value="ANK"/>
    <property type="match status" value="4"/>
</dbReference>
<dbReference type="OrthoDB" id="412869at2759"/>
<dbReference type="Gene3D" id="1.25.40.20">
    <property type="entry name" value="Ankyrin repeat-containing domain"/>
    <property type="match status" value="3"/>
</dbReference>
<dbReference type="InterPro" id="IPR051616">
    <property type="entry name" value="Cul2-RING_E3_ligase_SR"/>
</dbReference>
<dbReference type="SUPFAM" id="SSF48403">
    <property type="entry name" value="Ankyrin repeat"/>
    <property type="match status" value="1"/>
</dbReference>
<feature type="repeat" description="ANK" evidence="1">
    <location>
        <begin position="152"/>
        <end position="185"/>
    </location>
</feature>
<dbReference type="PANTHER" id="PTHR46224:SF10">
    <property type="entry name" value="OS01G0189100 PROTEIN"/>
    <property type="match status" value="1"/>
</dbReference>
<dbReference type="PANTHER" id="PTHR46224">
    <property type="entry name" value="ANKYRIN REPEAT FAMILY PROTEIN"/>
    <property type="match status" value="1"/>
</dbReference>
<dbReference type="Gene3D" id="1.25.40.10">
    <property type="entry name" value="Tetratricopeptide repeat domain"/>
    <property type="match status" value="1"/>
</dbReference>
<dbReference type="SUPFAM" id="SSF48452">
    <property type="entry name" value="TPR-like"/>
    <property type="match status" value="1"/>
</dbReference>
<dbReference type="InterPro" id="IPR002110">
    <property type="entry name" value="Ankyrin_rpt"/>
</dbReference>
<dbReference type="PROSITE" id="PS50297">
    <property type="entry name" value="ANK_REP_REGION"/>
    <property type="match status" value="1"/>
</dbReference>
<comment type="caution">
    <text evidence="2">The sequence shown here is derived from an EMBL/GenBank/DDBJ whole genome shotgun (WGS) entry which is preliminary data.</text>
</comment>
<dbReference type="Proteomes" id="UP000636709">
    <property type="component" value="Unassembled WGS sequence"/>
</dbReference>
<protein>
    <submittedName>
        <fullName evidence="2">Uncharacterized protein</fullName>
    </submittedName>
</protein>
<evidence type="ECO:0000256" key="1">
    <source>
        <dbReference type="PROSITE-ProRule" id="PRU00023"/>
    </source>
</evidence>
<accession>A0A835BK53</accession>
<evidence type="ECO:0000313" key="3">
    <source>
        <dbReference type="Proteomes" id="UP000636709"/>
    </source>
</evidence>
<dbReference type="InterPro" id="IPR036770">
    <property type="entry name" value="Ankyrin_rpt-contain_sf"/>
</dbReference>
<dbReference type="Pfam" id="PF12796">
    <property type="entry name" value="Ank_2"/>
    <property type="match status" value="1"/>
</dbReference>
<dbReference type="EMBL" id="JACEFO010001965">
    <property type="protein sequence ID" value="KAF8691288.1"/>
    <property type="molecule type" value="Genomic_DNA"/>
</dbReference>
<reference evidence="2" key="1">
    <citation type="submission" date="2020-07" db="EMBL/GenBank/DDBJ databases">
        <title>Genome sequence and genetic diversity analysis of an under-domesticated orphan crop, white fonio (Digitaria exilis).</title>
        <authorList>
            <person name="Bennetzen J.L."/>
            <person name="Chen S."/>
            <person name="Ma X."/>
            <person name="Wang X."/>
            <person name="Yssel A.E.J."/>
            <person name="Chaluvadi S.R."/>
            <person name="Johnson M."/>
            <person name="Gangashetty P."/>
            <person name="Hamidou F."/>
            <person name="Sanogo M.D."/>
            <person name="Zwaenepoel A."/>
            <person name="Wallace J."/>
            <person name="Van De Peer Y."/>
            <person name="Van Deynze A."/>
        </authorList>
    </citation>
    <scope>NUCLEOTIDE SEQUENCE</scope>
    <source>
        <tissue evidence="2">Leaves</tissue>
    </source>
</reference>
<dbReference type="PROSITE" id="PS50088">
    <property type="entry name" value="ANK_REPEAT"/>
    <property type="match status" value="1"/>
</dbReference>
<dbReference type="InterPro" id="IPR011990">
    <property type="entry name" value="TPR-like_helical_dom_sf"/>
</dbReference>